<feature type="compositionally biased region" description="Low complexity" evidence="1">
    <location>
        <begin position="21"/>
        <end position="31"/>
    </location>
</feature>
<feature type="compositionally biased region" description="Polar residues" evidence="1">
    <location>
        <begin position="1"/>
        <end position="13"/>
    </location>
</feature>
<dbReference type="EMBL" id="JAUKVY010000010">
    <property type="protein sequence ID" value="MDO1533736.1"/>
    <property type="molecule type" value="Genomic_DNA"/>
</dbReference>
<sequence length="90" mass="9262">MVLNFQGANSGATTVPGAHGPATRAAEARQAAVPAPAMAHRAARADPIAEFFARAAEDRYRGWDAVADVAHWLSVAVGGAFMAAAALGWF</sequence>
<name>A0ABT8S8I9_9BURK</name>
<feature type="region of interest" description="Disordered" evidence="1">
    <location>
        <begin position="1"/>
        <end position="31"/>
    </location>
</feature>
<dbReference type="RefSeq" id="WP_301810682.1">
    <property type="nucleotide sequence ID" value="NZ_JAUJZH010000010.1"/>
</dbReference>
<comment type="caution">
    <text evidence="3">The sequence shown here is derived from an EMBL/GenBank/DDBJ whole genome shotgun (WGS) entry which is preliminary data.</text>
</comment>
<keyword evidence="4" id="KW-1185">Reference proteome</keyword>
<evidence type="ECO:0000313" key="3">
    <source>
        <dbReference type="EMBL" id="MDO1533736.1"/>
    </source>
</evidence>
<keyword evidence="2" id="KW-0472">Membrane</keyword>
<keyword evidence="2" id="KW-0812">Transmembrane</keyword>
<proteinExistence type="predicted"/>
<dbReference type="Proteomes" id="UP001169027">
    <property type="component" value="Unassembled WGS sequence"/>
</dbReference>
<feature type="transmembrane region" description="Helical" evidence="2">
    <location>
        <begin position="69"/>
        <end position="89"/>
    </location>
</feature>
<protein>
    <submittedName>
        <fullName evidence="3">Uncharacterized protein</fullName>
    </submittedName>
</protein>
<evidence type="ECO:0000256" key="1">
    <source>
        <dbReference type="SAM" id="MobiDB-lite"/>
    </source>
</evidence>
<evidence type="ECO:0000256" key="2">
    <source>
        <dbReference type="SAM" id="Phobius"/>
    </source>
</evidence>
<keyword evidence="2" id="KW-1133">Transmembrane helix</keyword>
<evidence type="ECO:0000313" key="4">
    <source>
        <dbReference type="Proteomes" id="UP001169027"/>
    </source>
</evidence>
<reference evidence="3" key="1">
    <citation type="submission" date="2023-06" db="EMBL/GenBank/DDBJ databases">
        <authorList>
            <person name="Jiang Y."/>
            <person name="Liu Q."/>
        </authorList>
    </citation>
    <scope>NUCLEOTIDE SEQUENCE</scope>
    <source>
        <strain evidence="3">CGMCC 1.12090</strain>
    </source>
</reference>
<organism evidence="3 4">
    <name type="scientific">Variovorax ginsengisoli</name>
    <dbReference type="NCBI Taxonomy" id="363844"/>
    <lineage>
        <taxon>Bacteria</taxon>
        <taxon>Pseudomonadati</taxon>
        <taxon>Pseudomonadota</taxon>
        <taxon>Betaproteobacteria</taxon>
        <taxon>Burkholderiales</taxon>
        <taxon>Comamonadaceae</taxon>
        <taxon>Variovorax</taxon>
    </lineage>
</organism>
<accession>A0ABT8S8I9</accession>
<gene>
    <name evidence="3" type="ORF">Q2T77_15690</name>
</gene>